<keyword evidence="1" id="KW-0732">Signal</keyword>
<dbReference type="AlphaFoldDB" id="A0A5B7IVI9"/>
<protein>
    <submittedName>
        <fullName evidence="2">Uncharacterized protein</fullName>
    </submittedName>
</protein>
<comment type="caution">
    <text evidence="2">The sequence shown here is derived from an EMBL/GenBank/DDBJ whole genome shotgun (WGS) entry which is preliminary data.</text>
</comment>
<proteinExistence type="predicted"/>
<feature type="signal peptide" evidence="1">
    <location>
        <begin position="1"/>
        <end position="24"/>
    </location>
</feature>
<dbReference type="EMBL" id="VSRR010070794">
    <property type="protein sequence ID" value="MPC86209.1"/>
    <property type="molecule type" value="Genomic_DNA"/>
</dbReference>
<gene>
    <name evidence="2" type="ORF">E2C01_081027</name>
</gene>
<name>A0A5B7IVI9_PORTR</name>
<feature type="chain" id="PRO_5022968231" evidence="1">
    <location>
        <begin position="25"/>
        <end position="81"/>
    </location>
</feature>
<sequence length="81" mass="9270">MGQILTSVIAIQAAFFLLTTVPRAGRNSTTCRQPTVSESAKMLDRDYSDRVSEFTLGNMRLLQFKRFNHNYLIHHVNKLAQ</sequence>
<evidence type="ECO:0000256" key="1">
    <source>
        <dbReference type="SAM" id="SignalP"/>
    </source>
</evidence>
<keyword evidence="3" id="KW-1185">Reference proteome</keyword>
<accession>A0A5B7IVI9</accession>
<evidence type="ECO:0000313" key="2">
    <source>
        <dbReference type="EMBL" id="MPC86209.1"/>
    </source>
</evidence>
<evidence type="ECO:0000313" key="3">
    <source>
        <dbReference type="Proteomes" id="UP000324222"/>
    </source>
</evidence>
<organism evidence="2 3">
    <name type="scientific">Portunus trituberculatus</name>
    <name type="common">Swimming crab</name>
    <name type="synonym">Neptunus trituberculatus</name>
    <dbReference type="NCBI Taxonomy" id="210409"/>
    <lineage>
        <taxon>Eukaryota</taxon>
        <taxon>Metazoa</taxon>
        <taxon>Ecdysozoa</taxon>
        <taxon>Arthropoda</taxon>
        <taxon>Crustacea</taxon>
        <taxon>Multicrustacea</taxon>
        <taxon>Malacostraca</taxon>
        <taxon>Eumalacostraca</taxon>
        <taxon>Eucarida</taxon>
        <taxon>Decapoda</taxon>
        <taxon>Pleocyemata</taxon>
        <taxon>Brachyura</taxon>
        <taxon>Eubrachyura</taxon>
        <taxon>Portunoidea</taxon>
        <taxon>Portunidae</taxon>
        <taxon>Portuninae</taxon>
        <taxon>Portunus</taxon>
    </lineage>
</organism>
<dbReference type="Proteomes" id="UP000324222">
    <property type="component" value="Unassembled WGS sequence"/>
</dbReference>
<reference evidence="2 3" key="1">
    <citation type="submission" date="2019-05" db="EMBL/GenBank/DDBJ databases">
        <title>Another draft genome of Portunus trituberculatus and its Hox gene families provides insights of decapod evolution.</title>
        <authorList>
            <person name="Jeong J.-H."/>
            <person name="Song I."/>
            <person name="Kim S."/>
            <person name="Choi T."/>
            <person name="Kim D."/>
            <person name="Ryu S."/>
            <person name="Kim W."/>
        </authorList>
    </citation>
    <scope>NUCLEOTIDE SEQUENCE [LARGE SCALE GENOMIC DNA]</scope>
    <source>
        <tissue evidence="2">Muscle</tissue>
    </source>
</reference>